<dbReference type="InterPro" id="IPR036388">
    <property type="entry name" value="WH-like_DNA-bd_sf"/>
</dbReference>
<dbReference type="RefSeq" id="WP_074813596.1">
    <property type="nucleotide sequence ID" value="NZ_FOJX01000002.1"/>
</dbReference>
<reference evidence="2 3" key="1">
    <citation type="submission" date="2016-10" db="EMBL/GenBank/DDBJ databases">
        <authorList>
            <person name="de Groot N.N."/>
        </authorList>
    </citation>
    <scope>NUCLEOTIDE SEQUENCE [LARGE SCALE GENOMIC DNA]</scope>
    <source>
        <strain evidence="2 3">L14</strain>
    </source>
</reference>
<dbReference type="Proteomes" id="UP000183843">
    <property type="component" value="Unassembled WGS sequence"/>
</dbReference>
<evidence type="ECO:0000259" key="1">
    <source>
        <dbReference type="Pfam" id="PF14311"/>
    </source>
</evidence>
<dbReference type="InterPro" id="IPR025487">
    <property type="entry name" value="DUF4379"/>
</dbReference>
<dbReference type="SMART" id="SM00497">
    <property type="entry name" value="IENR1"/>
    <property type="match status" value="1"/>
</dbReference>
<name>A0A1I0W9U8_SELRU</name>
<dbReference type="Pfam" id="PF14311">
    <property type="entry name" value="DUF4379"/>
    <property type="match status" value="3"/>
</dbReference>
<dbReference type="Gene3D" id="3.40.960.10">
    <property type="entry name" value="VSR Endonuclease"/>
    <property type="match status" value="1"/>
</dbReference>
<protein>
    <submittedName>
        <fullName evidence="2">Probable Zinc-ribbon domain-containing protein</fullName>
    </submittedName>
</protein>
<evidence type="ECO:0000313" key="2">
    <source>
        <dbReference type="EMBL" id="SFA85058.1"/>
    </source>
</evidence>
<dbReference type="SUPFAM" id="SSF57802">
    <property type="entry name" value="Rubredoxin-like"/>
    <property type="match status" value="1"/>
</dbReference>
<feature type="domain" description="Treble clef zinc finger" evidence="1">
    <location>
        <begin position="87"/>
        <end position="142"/>
    </location>
</feature>
<dbReference type="EMBL" id="FOJX01000002">
    <property type="protein sequence ID" value="SFA85058.1"/>
    <property type="molecule type" value="Genomic_DNA"/>
</dbReference>
<dbReference type="PANTHER" id="PTHR37317:SF1">
    <property type="entry name" value="ZINC-RIBBON DOMAIN-CONTAINING PROTEIN-RELATED"/>
    <property type="match status" value="1"/>
</dbReference>
<dbReference type="InterPro" id="IPR003647">
    <property type="entry name" value="Intron_nuc_1_rpt"/>
</dbReference>
<sequence>MRKLKETVSQVPTLMHEWDIEKNKAVGLNPEKLGSQSNFYAFWKCHKCGYEWSAKINNRYNGRGCPCCARKKVVPGINDLATTHPTLAKEWDYSRNGSLTPNNVLYGSSKRVYWLCPEGHSYTATINHRSSGNGTNCPICNSGRQTSFAEQAFFYYIKKIFPDAINRYTEIFTNGMEIDIFIPSIKLGIEYDGEAWHKKEIFERELKKYSICQQNGIRLLRIMEKSPTGIIRTADETLSMPKHIYEHKYLAQCIRNLLDKIDPQSNMWTRKNPLPLHSGIDINIQRDEQEIRSSYMTKLRKGTLAELYPQIASEWHPTDNGTISPDKIKPGSDYKAAWICKTCGNIYRSTVGHRTGKNPTGCPKCGLEKVTAAKRKAVKMLNIETGALIKSFISVSEASRQMRISSGNIVAVCKHKRSQAGGYIWEYI</sequence>
<feature type="domain" description="Treble clef zinc finger" evidence="1">
    <location>
        <begin position="14"/>
        <end position="71"/>
    </location>
</feature>
<feature type="domain" description="Treble clef zinc finger" evidence="1">
    <location>
        <begin position="311"/>
        <end position="366"/>
    </location>
</feature>
<organism evidence="2 3">
    <name type="scientific">Selenomonas ruminantium</name>
    <dbReference type="NCBI Taxonomy" id="971"/>
    <lineage>
        <taxon>Bacteria</taxon>
        <taxon>Bacillati</taxon>
        <taxon>Bacillota</taxon>
        <taxon>Negativicutes</taxon>
        <taxon>Selenomonadales</taxon>
        <taxon>Selenomonadaceae</taxon>
        <taxon>Selenomonas</taxon>
    </lineage>
</organism>
<gene>
    <name evidence="2" type="ORF">SAMN05216587_102303</name>
</gene>
<dbReference type="PANTHER" id="PTHR37317">
    <property type="entry name" value="BLR8090 PROTEIN"/>
    <property type="match status" value="1"/>
</dbReference>
<dbReference type="Gene3D" id="1.10.10.10">
    <property type="entry name" value="Winged helix-like DNA-binding domain superfamily/Winged helix DNA-binding domain"/>
    <property type="match status" value="1"/>
</dbReference>
<accession>A0A1I0W9U8</accession>
<proteinExistence type="predicted"/>
<evidence type="ECO:0000313" key="3">
    <source>
        <dbReference type="Proteomes" id="UP000183843"/>
    </source>
</evidence>
<dbReference type="AlphaFoldDB" id="A0A1I0W9U8"/>